<feature type="compositionally biased region" description="Pro residues" evidence="4">
    <location>
        <begin position="852"/>
        <end position="861"/>
    </location>
</feature>
<keyword evidence="3" id="KW-0206">Cytoskeleton</keyword>
<dbReference type="RefSeq" id="XP_013317293.1">
    <property type="nucleotide sequence ID" value="XM_013461839.1"/>
</dbReference>
<dbReference type="InterPro" id="IPR036534">
    <property type="entry name" value="GAR_dom_sf"/>
</dbReference>
<feature type="compositionally biased region" description="Polar residues" evidence="4">
    <location>
        <begin position="598"/>
        <end position="618"/>
    </location>
</feature>
<dbReference type="GeneID" id="25327254"/>
<feature type="compositionally biased region" description="Polar residues" evidence="4">
    <location>
        <begin position="809"/>
        <end position="825"/>
    </location>
</feature>
<feature type="compositionally biased region" description="Basic and acidic residues" evidence="4">
    <location>
        <begin position="403"/>
        <end position="414"/>
    </location>
</feature>
<dbReference type="HOGENOM" id="CLU_004583_0_0_1"/>
<evidence type="ECO:0000313" key="6">
    <source>
        <dbReference type="EMBL" id="KIW56709.1"/>
    </source>
</evidence>
<evidence type="ECO:0000313" key="7">
    <source>
        <dbReference type="Proteomes" id="UP000054342"/>
    </source>
</evidence>
<feature type="region of interest" description="Disordered" evidence="4">
    <location>
        <begin position="1"/>
        <end position="31"/>
    </location>
</feature>
<dbReference type="InterPro" id="IPR003108">
    <property type="entry name" value="GAR_dom"/>
</dbReference>
<protein>
    <recommendedName>
        <fullName evidence="5">GAR domain-containing protein</fullName>
    </recommendedName>
</protein>
<proteinExistence type="predicted"/>
<feature type="compositionally biased region" description="Basic and acidic residues" evidence="4">
    <location>
        <begin position="840"/>
        <end position="850"/>
    </location>
</feature>
<dbReference type="AlphaFoldDB" id="A0A0D2F9K7"/>
<dbReference type="EMBL" id="KN847319">
    <property type="protein sequence ID" value="KIW56709.1"/>
    <property type="molecule type" value="Genomic_DNA"/>
</dbReference>
<gene>
    <name evidence="6" type="ORF">PV05_05346</name>
</gene>
<dbReference type="PROSITE" id="PS51460">
    <property type="entry name" value="GAR"/>
    <property type="match status" value="1"/>
</dbReference>
<feature type="compositionally biased region" description="Polar residues" evidence="4">
    <location>
        <begin position="519"/>
        <end position="534"/>
    </location>
</feature>
<feature type="region of interest" description="Disordered" evidence="4">
    <location>
        <begin position="335"/>
        <end position="414"/>
    </location>
</feature>
<feature type="compositionally biased region" description="Polar residues" evidence="4">
    <location>
        <begin position="1036"/>
        <end position="1046"/>
    </location>
</feature>
<evidence type="ECO:0000256" key="4">
    <source>
        <dbReference type="SAM" id="MobiDB-lite"/>
    </source>
</evidence>
<feature type="region of interest" description="Disordered" evidence="4">
    <location>
        <begin position="665"/>
        <end position="713"/>
    </location>
</feature>
<feature type="compositionally biased region" description="Low complexity" evidence="4">
    <location>
        <begin position="914"/>
        <end position="932"/>
    </location>
</feature>
<feature type="region of interest" description="Disordered" evidence="4">
    <location>
        <begin position="557"/>
        <end position="653"/>
    </location>
</feature>
<feature type="compositionally biased region" description="Low complexity" evidence="4">
    <location>
        <begin position="981"/>
        <end position="1026"/>
    </location>
</feature>
<dbReference type="GO" id="GO:0005856">
    <property type="term" value="C:cytoskeleton"/>
    <property type="evidence" value="ECO:0007669"/>
    <property type="project" value="UniProtKB-SubCell"/>
</dbReference>
<feature type="domain" description="GAR" evidence="5">
    <location>
        <begin position="688"/>
        <end position="766"/>
    </location>
</feature>
<evidence type="ECO:0000256" key="1">
    <source>
        <dbReference type="ARBA" id="ARBA00004245"/>
    </source>
</evidence>
<reference evidence="6 7" key="1">
    <citation type="submission" date="2015-01" db="EMBL/GenBank/DDBJ databases">
        <title>The Genome Sequence of Exophiala xenobiotica CBS118157.</title>
        <authorList>
            <consortium name="The Broad Institute Genomics Platform"/>
            <person name="Cuomo C."/>
            <person name="de Hoog S."/>
            <person name="Gorbushina A."/>
            <person name="Stielow B."/>
            <person name="Teixiera M."/>
            <person name="Abouelleil A."/>
            <person name="Chapman S.B."/>
            <person name="Priest M."/>
            <person name="Young S.K."/>
            <person name="Wortman J."/>
            <person name="Nusbaum C."/>
            <person name="Birren B."/>
        </authorList>
    </citation>
    <scope>NUCLEOTIDE SEQUENCE [LARGE SCALE GENOMIC DNA]</scope>
    <source>
        <strain evidence="6 7">CBS 118157</strain>
    </source>
</reference>
<feature type="compositionally biased region" description="Low complexity" evidence="4">
    <location>
        <begin position="675"/>
        <end position="699"/>
    </location>
</feature>
<feature type="region of interest" description="Disordered" evidence="4">
    <location>
        <begin position="970"/>
        <end position="1046"/>
    </location>
</feature>
<evidence type="ECO:0000256" key="2">
    <source>
        <dbReference type="ARBA" id="ARBA00022490"/>
    </source>
</evidence>
<dbReference type="Proteomes" id="UP000054342">
    <property type="component" value="Unassembled WGS sequence"/>
</dbReference>
<feature type="compositionally biased region" description="Polar residues" evidence="4">
    <location>
        <begin position="367"/>
        <end position="386"/>
    </location>
</feature>
<keyword evidence="7" id="KW-1185">Reference proteome</keyword>
<organism evidence="6 7">
    <name type="scientific">Exophiala xenobiotica</name>
    <dbReference type="NCBI Taxonomy" id="348802"/>
    <lineage>
        <taxon>Eukaryota</taxon>
        <taxon>Fungi</taxon>
        <taxon>Dikarya</taxon>
        <taxon>Ascomycota</taxon>
        <taxon>Pezizomycotina</taxon>
        <taxon>Eurotiomycetes</taxon>
        <taxon>Chaetothyriomycetidae</taxon>
        <taxon>Chaetothyriales</taxon>
        <taxon>Herpotrichiellaceae</taxon>
        <taxon>Exophiala</taxon>
    </lineage>
</organism>
<dbReference type="GO" id="GO:0008017">
    <property type="term" value="F:microtubule binding"/>
    <property type="evidence" value="ECO:0007669"/>
    <property type="project" value="InterPro"/>
</dbReference>
<dbReference type="SUPFAM" id="SSF143575">
    <property type="entry name" value="GAS2 domain-like"/>
    <property type="match status" value="1"/>
</dbReference>
<feature type="compositionally biased region" description="Basic and acidic residues" evidence="4">
    <location>
        <begin position="638"/>
        <end position="653"/>
    </location>
</feature>
<dbReference type="STRING" id="348802.A0A0D2F9K7"/>
<feature type="compositionally biased region" description="Basic and acidic residues" evidence="4">
    <location>
        <begin position="572"/>
        <end position="582"/>
    </location>
</feature>
<comment type="subcellular location">
    <subcellularLocation>
        <location evidence="1">Cytoplasm</location>
        <location evidence="1">Cytoskeleton</location>
    </subcellularLocation>
</comment>
<feature type="region of interest" description="Disordered" evidence="4">
    <location>
        <begin position="512"/>
        <end position="539"/>
    </location>
</feature>
<dbReference type="Gene3D" id="3.30.920.20">
    <property type="entry name" value="Gas2-like domain"/>
    <property type="match status" value="1"/>
</dbReference>
<evidence type="ECO:0000259" key="5">
    <source>
        <dbReference type="PROSITE" id="PS51460"/>
    </source>
</evidence>
<dbReference type="Pfam" id="PF02187">
    <property type="entry name" value="GAS2"/>
    <property type="match status" value="1"/>
</dbReference>
<keyword evidence="2" id="KW-0963">Cytoplasm</keyword>
<evidence type="ECO:0000256" key="3">
    <source>
        <dbReference type="ARBA" id="ARBA00023212"/>
    </source>
</evidence>
<feature type="region of interest" description="Disordered" evidence="4">
    <location>
        <begin position="914"/>
        <end position="938"/>
    </location>
</feature>
<sequence length="1064" mass="114747">MALTTPTRPHFPRFDQPFDSRSPSRSPRRKAQFAVRELDPLLGNLSPDSTLRALQATDTIPGGASQDALASSIGDATPAEREIGIRAAFAAQKVRAWKDELSKWSWPGKRERSFGLGFITPQGAKGMGSDYRGFLTVTLAEQYETRLEEIRDDLESLGIEDIKDHVLEAHVPARASPQSPQAGGIRTSYGRMRDFTALVTATVIQALPDLAKLNILLDTWDIRLRVLRQLPRFLQVMDSTQADIQAAFTEAKGVELADNLTENAFESKKVTLGSQVADLARRVDRLLDMLEGQEDSLPQAWIDRIEKIELDYATWVVDAQHVALRNDLAVTASRSVEHETLDSNPATPGQGKEVAAPESEPHDGSAKTRSLPQEHAQQFNAESSSPGKGEKLAKRKPSLKLNLPERKGHRREISKVSVAESTISTFSDISNAEIMDARTASVLPSPKVSLVDNPFRASRDELTWFGNPSAAQQQMTLKPPMLQRASTACVEVVPKDQLKRVMLTRSASWDMLSRMPESPESTPSKALRQLTGSDSPVKRTPMAELEASEVLLGAPTASTEHNPLATPSLEVEPLRVKTREDDLNPSAMPALPRRSSKRNSANALGTFSPLTPVSSASPVTPIDSSKVPPQPSSATSVKDGHPNSSRKAESLEDKIQDILTNLPTKIRLAKDSDSSRSPQPSSTASTRSSTPTPALTLSPVTAEASTPKSEDSGVRVYHLTRTGQARDAPPVKLFVRTVGDSQRVMVRVGGGWADLGEYLREYSLHHGSRATGDGRLEVASFPTKNSKDLTALHGATGPTAGQTRRKSRSPTANQVSFEINSSPDLVNSKLRPSTRVLSPEPERKTLKNKEPWTPPPVPPIPASYTTKSPTITTSAKPDVGAVTGVVDLEGRATPTLNGTGTPPNPRITTISAPGVTTTTTVTPPTATTNYTPLGGAGPKTYPRRAVTYGTTSTPNNDAWVENMVGKARAVSGGNPTVLQGPTTTTTTTTVTSSTPTSRRASSYMSLSPNSSPTTVSPSPSNASAASDVKDRRLSLTGRSKSRMSLSDMSGIRRVFLRKKSENIR</sequence>
<accession>A0A0D2F9K7</accession>
<dbReference type="OrthoDB" id="5409589at2759"/>
<feature type="region of interest" description="Disordered" evidence="4">
    <location>
        <begin position="788"/>
        <end position="862"/>
    </location>
</feature>
<name>A0A0D2F9K7_9EURO</name>